<keyword evidence="5 6" id="KW-0269">Exonuclease</keyword>
<dbReference type="GO" id="GO:0005829">
    <property type="term" value="C:cytosol"/>
    <property type="evidence" value="ECO:0007669"/>
    <property type="project" value="TreeGrafter"/>
</dbReference>
<comment type="subcellular location">
    <subcellularLocation>
        <location evidence="6">Cytoplasm</location>
    </subcellularLocation>
</comment>
<evidence type="ECO:0000256" key="2">
    <source>
        <dbReference type="ARBA" id="ARBA00022490"/>
    </source>
</evidence>
<keyword evidence="4 6" id="KW-0378">Hydrolase</keyword>
<dbReference type="InterPro" id="IPR003761">
    <property type="entry name" value="Exonuc_VII_S"/>
</dbReference>
<dbReference type="Proteomes" id="UP000000263">
    <property type="component" value="Chromosome"/>
</dbReference>
<evidence type="ECO:0000256" key="3">
    <source>
        <dbReference type="ARBA" id="ARBA00022722"/>
    </source>
</evidence>
<organism evidence="7 8">
    <name type="scientific">Roseiflexus castenholzii (strain DSM 13941 / HLO8)</name>
    <dbReference type="NCBI Taxonomy" id="383372"/>
    <lineage>
        <taxon>Bacteria</taxon>
        <taxon>Bacillati</taxon>
        <taxon>Chloroflexota</taxon>
        <taxon>Chloroflexia</taxon>
        <taxon>Chloroflexales</taxon>
        <taxon>Roseiflexineae</taxon>
        <taxon>Roseiflexaceae</taxon>
        <taxon>Roseiflexus</taxon>
    </lineage>
</organism>
<dbReference type="STRING" id="383372.Rcas_2901"/>
<dbReference type="NCBIfam" id="TIGR01280">
    <property type="entry name" value="xseB"/>
    <property type="match status" value="1"/>
</dbReference>
<comment type="catalytic activity">
    <reaction evidence="6">
        <text>Exonucleolytic cleavage in either 5'- to 3'- or 3'- to 5'-direction to yield nucleoside 5'-phosphates.</text>
        <dbReference type="EC" id="3.1.11.6"/>
    </reaction>
</comment>
<dbReference type="SUPFAM" id="SSF116842">
    <property type="entry name" value="XseB-like"/>
    <property type="match status" value="1"/>
</dbReference>
<dbReference type="PANTHER" id="PTHR34137:SF1">
    <property type="entry name" value="EXODEOXYRIBONUCLEASE 7 SMALL SUBUNIT"/>
    <property type="match status" value="1"/>
</dbReference>
<dbReference type="EMBL" id="CP000804">
    <property type="protein sequence ID" value="ABU58963.1"/>
    <property type="molecule type" value="Genomic_DNA"/>
</dbReference>
<dbReference type="OrthoDB" id="5244334at2"/>
<dbReference type="PIRSF" id="PIRSF006488">
    <property type="entry name" value="Exonuc_VII_S"/>
    <property type="match status" value="1"/>
</dbReference>
<dbReference type="Pfam" id="PF02609">
    <property type="entry name" value="Exonuc_VII_S"/>
    <property type="match status" value="1"/>
</dbReference>
<protein>
    <recommendedName>
        <fullName evidence="6">Exodeoxyribonuclease 7 small subunit</fullName>
        <ecNumber evidence="6">3.1.11.6</ecNumber>
    </recommendedName>
    <alternativeName>
        <fullName evidence="6">Exodeoxyribonuclease VII small subunit</fullName>
        <shortName evidence="6">Exonuclease VII small subunit</shortName>
    </alternativeName>
</protein>
<dbReference type="RefSeq" id="WP_012121387.1">
    <property type="nucleotide sequence ID" value="NC_009767.1"/>
</dbReference>
<evidence type="ECO:0000256" key="1">
    <source>
        <dbReference type="ARBA" id="ARBA00009998"/>
    </source>
</evidence>
<keyword evidence="2 6" id="KW-0963">Cytoplasm</keyword>
<keyword evidence="3 6" id="KW-0540">Nuclease</keyword>
<proteinExistence type="inferred from homology"/>
<gene>
    <name evidence="6" type="primary">xseB</name>
    <name evidence="7" type="ordered locus">Rcas_2901</name>
</gene>
<dbReference type="eggNOG" id="COG1722">
    <property type="taxonomic scope" value="Bacteria"/>
</dbReference>
<evidence type="ECO:0000256" key="4">
    <source>
        <dbReference type="ARBA" id="ARBA00022801"/>
    </source>
</evidence>
<dbReference type="InterPro" id="IPR037004">
    <property type="entry name" value="Exonuc_VII_ssu_sf"/>
</dbReference>
<dbReference type="GO" id="GO:0006308">
    <property type="term" value="P:DNA catabolic process"/>
    <property type="evidence" value="ECO:0007669"/>
    <property type="project" value="UniProtKB-UniRule"/>
</dbReference>
<keyword evidence="8" id="KW-1185">Reference proteome</keyword>
<dbReference type="HOGENOM" id="CLU_145918_3_3_0"/>
<dbReference type="EC" id="3.1.11.6" evidence="6"/>
<dbReference type="AlphaFoldDB" id="A7NN31"/>
<evidence type="ECO:0000313" key="7">
    <source>
        <dbReference type="EMBL" id="ABU58963.1"/>
    </source>
</evidence>
<dbReference type="GO" id="GO:0008855">
    <property type="term" value="F:exodeoxyribonuclease VII activity"/>
    <property type="evidence" value="ECO:0007669"/>
    <property type="project" value="UniProtKB-UniRule"/>
</dbReference>
<dbReference type="Gene3D" id="1.10.287.1040">
    <property type="entry name" value="Exonuclease VII, small subunit"/>
    <property type="match status" value="1"/>
</dbReference>
<sequence>MTQTNERSPGEEYETLYSRLQQIVEQLETGDLPLALALALYEEGVATAEACQRLLDHAALRVRTLMDGGDQSLAMTETDE</sequence>
<comment type="similarity">
    <text evidence="1 6">Belongs to the XseB family.</text>
</comment>
<dbReference type="PANTHER" id="PTHR34137">
    <property type="entry name" value="EXODEOXYRIBONUCLEASE 7 SMALL SUBUNIT"/>
    <property type="match status" value="1"/>
</dbReference>
<evidence type="ECO:0000256" key="5">
    <source>
        <dbReference type="ARBA" id="ARBA00022839"/>
    </source>
</evidence>
<accession>A7NN31</accession>
<comment type="subunit">
    <text evidence="6">Heterooligomer composed of large and small subunits.</text>
</comment>
<dbReference type="KEGG" id="rca:Rcas_2901"/>
<comment type="function">
    <text evidence="6">Bidirectionally degrades single-stranded DNA into large acid-insoluble oligonucleotides, which are then degraded further into small acid-soluble oligonucleotides.</text>
</comment>
<evidence type="ECO:0000313" key="8">
    <source>
        <dbReference type="Proteomes" id="UP000000263"/>
    </source>
</evidence>
<dbReference type="HAMAP" id="MF_00337">
    <property type="entry name" value="Exonuc_7_S"/>
    <property type="match status" value="1"/>
</dbReference>
<evidence type="ECO:0000256" key="6">
    <source>
        <dbReference type="HAMAP-Rule" id="MF_00337"/>
    </source>
</evidence>
<reference evidence="7 8" key="1">
    <citation type="submission" date="2007-08" db="EMBL/GenBank/DDBJ databases">
        <title>Complete sequence of Roseiflexus castenholzii DSM 13941.</title>
        <authorList>
            <consortium name="US DOE Joint Genome Institute"/>
            <person name="Copeland A."/>
            <person name="Lucas S."/>
            <person name="Lapidus A."/>
            <person name="Barry K."/>
            <person name="Glavina del Rio T."/>
            <person name="Dalin E."/>
            <person name="Tice H."/>
            <person name="Pitluck S."/>
            <person name="Thompson L.S."/>
            <person name="Brettin T."/>
            <person name="Bruce D."/>
            <person name="Detter J.C."/>
            <person name="Han C."/>
            <person name="Tapia R."/>
            <person name="Schmutz J."/>
            <person name="Larimer F."/>
            <person name="Land M."/>
            <person name="Hauser L."/>
            <person name="Kyrpides N."/>
            <person name="Mikhailova N."/>
            <person name="Bryant D.A."/>
            <person name="Hanada S."/>
            <person name="Tsukatani Y."/>
            <person name="Richardson P."/>
        </authorList>
    </citation>
    <scope>NUCLEOTIDE SEQUENCE [LARGE SCALE GENOMIC DNA]</scope>
    <source>
        <strain evidence="8">DSM 13941 / HLO8</strain>
    </source>
</reference>
<dbReference type="GO" id="GO:0009318">
    <property type="term" value="C:exodeoxyribonuclease VII complex"/>
    <property type="evidence" value="ECO:0007669"/>
    <property type="project" value="UniProtKB-UniRule"/>
</dbReference>
<name>A7NN31_ROSCS</name>